<dbReference type="Pfam" id="PF06271">
    <property type="entry name" value="RDD"/>
    <property type="match status" value="1"/>
</dbReference>
<comment type="subcellular location">
    <subcellularLocation>
        <location evidence="1">Cell membrane</location>
        <topology evidence="1">Multi-pass membrane protein</topology>
    </subcellularLocation>
</comment>
<dbReference type="InterPro" id="IPR018929">
    <property type="entry name" value="DUF2510"/>
</dbReference>
<evidence type="ECO:0000256" key="4">
    <source>
        <dbReference type="ARBA" id="ARBA00022989"/>
    </source>
</evidence>
<evidence type="ECO:0000256" key="1">
    <source>
        <dbReference type="ARBA" id="ARBA00004651"/>
    </source>
</evidence>
<evidence type="ECO:0000256" key="5">
    <source>
        <dbReference type="ARBA" id="ARBA00023136"/>
    </source>
</evidence>
<reference evidence="9 10" key="1">
    <citation type="submission" date="2020-07" db="EMBL/GenBank/DDBJ databases">
        <title>Sequencing the genomes of 1000 actinobacteria strains.</title>
        <authorList>
            <person name="Klenk H.-P."/>
        </authorList>
    </citation>
    <scope>NUCLEOTIDE SEQUENCE [LARGE SCALE GENOMIC DNA]</scope>
    <source>
        <strain evidence="9 10">DSM 7487</strain>
    </source>
</reference>
<dbReference type="GO" id="GO:0005886">
    <property type="term" value="C:plasma membrane"/>
    <property type="evidence" value="ECO:0007669"/>
    <property type="project" value="UniProtKB-SubCell"/>
</dbReference>
<gene>
    <name evidence="9" type="ORF">BJ968_003114</name>
</gene>
<protein>
    <submittedName>
        <fullName evidence="9">Putative RDD family membrane protein YckC</fullName>
    </submittedName>
</protein>
<sequence length="236" mass="25601">MSTTPGWYPDPSDPTRTHLRWWDGARWTEHVHQQAPSLTKAPQEVQRGAAAPTRYPPSQYPAPGVKAIATPDGQALGNLGLRLVARIVDAVVVTVIASLAGRSSLAVMTSLSQTTLDRLLAGDSAAVADLVANTSYNAAAQRLTLVLVAVSAAYTVLTTRFYGATPGKALCGLRVRDWDRPGLPTTGQAVVRWIGSDLLGSIIGLWYLVDFLWPTWDQRRQAVHDKLARTVVVKRR</sequence>
<keyword evidence="3" id="KW-0812">Transmembrane</keyword>
<dbReference type="InterPro" id="IPR051791">
    <property type="entry name" value="Pra-immunoreactive"/>
</dbReference>
<dbReference type="Proteomes" id="UP000521922">
    <property type="component" value="Unassembled WGS sequence"/>
</dbReference>
<comment type="caution">
    <text evidence="9">The sequence shown here is derived from an EMBL/GenBank/DDBJ whole genome shotgun (WGS) entry which is preliminary data.</text>
</comment>
<keyword evidence="5" id="KW-0472">Membrane</keyword>
<organism evidence="9 10">
    <name type="scientific">Kineococcus aurantiacus</name>
    <dbReference type="NCBI Taxonomy" id="37633"/>
    <lineage>
        <taxon>Bacteria</taxon>
        <taxon>Bacillati</taxon>
        <taxon>Actinomycetota</taxon>
        <taxon>Actinomycetes</taxon>
        <taxon>Kineosporiales</taxon>
        <taxon>Kineosporiaceae</taxon>
        <taxon>Kineococcus</taxon>
    </lineage>
</organism>
<feature type="domain" description="RDD" evidence="7">
    <location>
        <begin position="78"/>
        <end position="228"/>
    </location>
</feature>
<keyword evidence="10" id="KW-1185">Reference proteome</keyword>
<feature type="region of interest" description="Disordered" evidence="6">
    <location>
        <begin position="32"/>
        <end position="57"/>
    </location>
</feature>
<proteinExistence type="predicted"/>
<dbReference type="EMBL" id="JACCBB010000001">
    <property type="protein sequence ID" value="NYD23574.1"/>
    <property type="molecule type" value="Genomic_DNA"/>
</dbReference>
<evidence type="ECO:0000259" key="8">
    <source>
        <dbReference type="Pfam" id="PF10708"/>
    </source>
</evidence>
<keyword evidence="4" id="KW-1133">Transmembrane helix</keyword>
<name>A0A7Y9J1Y8_9ACTN</name>
<dbReference type="PANTHER" id="PTHR36115:SF6">
    <property type="entry name" value="PROLINE-RICH ANTIGEN HOMOLOG"/>
    <property type="match status" value="1"/>
</dbReference>
<feature type="domain" description="DUF2510" evidence="8">
    <location>
        <begin position="5"/>
        <end position="36"/>
    </location>
</feature>
<evidence type="ECO:0000256" key="2">
    <source>
        <dbReference type="ARBA" id="ARBA00022475"/>
    </source>
</evidence>
<accession>A0A7Y9J1Y8</accession>
<evidence type="ECO:0000256" key="6">
    <source>
        <dbReference type="SAM" id="MobiDB-lite"/>
    </source>
</evidence>
<dbReference type="AlphaFoldDB" id="A0A7Y9J1Y8"/>
<dbReference type="Pfam" id="PF10708">
    <property type="entry name" value="DUF2510"/>
    <property type="match status" value="1"/>
</dbReference>
<evidence type="ECO:0000313" key="9">
    <source>
        <dbReference type="EMBL" id="NYD23574.1"/>
    </source>
</evidence>
<dbReference type="RefSeq" id="WP_179753400.1">
    <property type="nucleotide sequence ID" value="NZ_BAAAGN010000016.1"/>
</dbReference>
<evidence type="ECO:0000313" key="10">
    <source>
        <dbReference type="Proteomes" id="UP000521922"/>
    </source>
</evidence>
<evidence type="ECO:0000259" key="7">
    <source>
        <dbReference type="Pfam" id="PF06271"/>
    </source>
</evidence>
<keyword evidence="2" id="KW-1003">Cell membrane</keyword>
<dbReference type="InterPro" id="IPR010432">
    <property type="entry name" value="RDD"/>
</dbReference>
<evidence type="ECO:0000256" key="3">
    <source>
        <dbReference type="ARBA" id="ARBA00022692"/>
    </source>
</evidence>
<dbReference type="PANTHER" id="PTHR36115">
    <property type="entry name" value="PROLINE-RICH ANTIGEN HOMOLOG-RELATED"/>
    <property type="match status" value="1"/>
</dbReference>